<proteinExistence type="predicted"/>
<dbReference type="AlphaFoldDB" id="A0A8B6CLH5"/>
<comment type="caution">
    <text evidence="3">The sequence shown here is derived from an EMBL/GenBank/DDBJ whole genome shotgun (WGS) entry which is preliminary data.</text>
</comment>
<feature type="signal peptide" evidence="2">
    <location>
        <begin position="1"/>
        <end position="21"/>
    </location>
</feature>
<evidence type="ECO:0000256" key="1">
    <source>
        <dbReference type="SAM" id="MobiDB-lite"/>
    </source>
</evidence>
<protein>
    <submittedName>
        <fullName evidence="3">Uncharacterized protein</fullName>
    </submittedName>
</protein>
<gene>
    <name evidence="3" type="ORF">MGAL_10B090550</name>
</gene>
<sequence>MVSTTLLIMSITLVFLGVSEALKGSEAVAQDLSSLKLEKKKAIEFLRRSKRYGSSEYFREGRETNDEVEERNDEGRVHKW</sequence>
<feature type="region of interest" description="Disordered" evidence="1">
    <location>
        <begin position="59"/>
        <end position="80"/>
    </location>
</feature>
<keyword evidence="2" id="KW-0732">Signal</keyword>
<evidence type="ECO:0000313" key="3">
    <source>
        <dbReference type="EMBL" id="VDI06791.1"/>
    </source>
</evidence>
<accession>A0A8B6CLH5</accession>
<dbReference type="EMBL" id="UYJE01001981">
    <property type="protein sequence ID" value="VDI06791.1"/>
    <property type="molecule type" value="Genomic_DNA"/>
</dbReference>
<feature type="chain" id="PRO_5032473930" evidence="2">
    <location>
        <begin position="22"/>
        <end position="80"/>
    </location>
</feature>
<evidence type="ECO:0000313" key="4">
    <source>
        <dbReference type="Proteomes" id="UP000596742"/>
    </source>
</evidence>
<reference evidence="3" key="1">
    <citation type="submission" date="2018-11" db="EMBL/GenBank/DDBJ databases">
        <authorList>
            <person name="Alioto T."/>
            <person name="Alioto T."/>
        </authorList>
    </citation>
    <scope>NUCLEOTIDE SEQUENCE</scope>
</reference>
<dbReference type="Proteomes" id="UP000596742">
    <property type="component" value="Unassembled WGS sequence"/>
</dbReference>
<evidence type="ECO:0000256" key="2">
    <source>
        <dbReference type="SAM" id="SignalP"/>
    </source>
</evidence>
<organism evidence="3 4">
    <name type="scientific">Mytilus galloprovincialis</name>
    <name type="common">Mediterranean mussel</name>
    <dbReference type="NCBI Taxonomy" id="29158"/>
    <lineage>
        <taxon>Eukaryota</taxon>
        <taxon>Metazoa</taxon>
        <taxon>Spiralia</taxon>
        <taxon>Lophotrochozoa</taxon>
        <taxon>Mollusca</taxon>
        <taxon>Bivalvia</taxon>
        <taxon>Autobranchia</taxon>
        <taxon>Pteriomorphia</taxon>
        <taxon>Mytilida</taxon>
        <taxon>Mytiloidea</taxon>
        <taxon>Mytilidae</taxon>
        <taxon>Mytilinae</taxon>
        <taxon>Mytilus</taxon>
    </lineage>
</organism>
<name>A0A8B6CLH5_MYTGA</name>
<keyword evidence="4" id="KW-1185">Reference proteome</keyword>